<name>B8IIF9_METNO</name>
<dbReference type="AlphaFoldDB" id="B8IIF9"/>
<reference evidence="1 2" key="1">
    <citation type="submission" date="2009-01" db="EMBL/GenBank/DDBJ databases">
        <title>Complete sequence of chromosome of Methylobacterium nodulans ORS 2060.</title>
        <authorList>
            <consortium name="US DOE Joint Genome Institute"/>
            <person name="Lucas S."/>
            <person name="Copeland A."/>
            <person name="Lapidus A."/>
            <person name="Glavina del Rio T."/>
            <person name="Dalin E."/>
            <person name="Tice H."/>
            <person name="Bruce D."/>
            <person name="Goodwin L."/>
            <person name="Pitluck S."/>
            <person name="Sims D."/>
            <person name="Brettin T."/>
            <person name="Detter J.C."/>
            <person name="Han C."/>
            <person name="Larimer F."/>
            <person name="Land M."/>
            <person name="Hauser L."/>
            <person name="Kyrpides N."/>
            <person name="Ivanova N."/>
            <person name="Marx C.J."/>
            <person name="Richardson P."/>
        </authorList>
    </citation>
    <scope>NUCLEOTIDE SEQUENCE [LARGE SCALE GENOMIC DNA]</scope>
    <source>
        <strain evidence="2">LMG 21967 / CNCM I-2342 / ORS 2060</strain>
    </source>
</reference>
<dbReference type="HOGENOM" id="CLU_2396301_0_0_5"/>
<keyword evidence="2" id="KW-1185">Reference proteome</keyword>
<proteinExistence type="predicted"/>
<organism evidence="1 2">
    <name type="scientific">Methylobacterium nodulans (strain LMG 21967 / CNCM I-2342 / ORS 2060)</name>
    <dbReference type="NCBI Taxonomy" id="460265"/>
    <lineage>
        <taxon>Bacteria</taxon>
        <taxon>Pseudomonadati</taxon>
        <taxon>Pseudomonadota</taxon>
        <taxon>Alphaproteobacteria</taxon>
        <taxon>Hyphomicrobiales</taxon>
        <taxon>Methylobacteriaceae</taxon>
        <taxon>Methylobacterium</taxon>
    </lineage>
</organism>
<evidence type="ECO:0000313" key="1">
    <source>
        <dbReference type="EMBL" id="ACL59836.1"/>
    </source>
</evidence>
<evidence type="ECO:0000313" key="2">
    <source>
        <dbReference type="Proteomes" id="UP000008207"/>
    </source>
</evidence>
<dbReference type="OrthoDB" id="7988379at2"/>
<protein>
    <submittedName>
        <fullName evidence="1">Uncharacterized protein</fullName>
    </submittedName>
</protein>
<dbReference type="RefSeq" id="WP_015931465.1">
    <property type="nucleotide sequence ID" value="NC_011894.1"/>
</dbReference>
<sequence length="93" mass="10387">MRVFDPEPFHAGFGIVVVPAPDRVEFCTEAASRGQLLPIRHSLAAALYDEEIARSVTVDEADVLEKLQAMAEMLDLAARETPAAQRRPRSRRR</sequence>
<accession>B8IIF9</accession>
<dbReference type="EMBL" id="CP001349">
    <property type="protein sequence ID" value="ACL59836.1"/>
    <property type="molecule type" value="Genomic_DNA"/>
</dbReference>
<gene>
    <name evidence="1" type="ordered locus">Mnod_4979</name>
</gene>
<dbReference type="Proteomes" id="UP000008207">
    <property type="component" value="Chromosome"/>
</dbReference>
<dbReference type="KEGG" id="mno:Mnod_4979"/>